<dbReference type="EMBL" id="MT143737">
    <property type="protein sequence ID" value="QJB01836.1"/>
    <property type="molecule type" value="Genomic_DNA"/>
</dbReference>
<protein>
    <submittedName>
        <fullName evidence="1">Uncharacterized protein</fullName>
    </submittedName>
</protein>
<accession>A0A6M3M949</accession>
<evidence type="ECO:0000313" key="1">
    <source>
        <dbReference type="EMBL" id="QJB01836.1"/>
    </source>
</evidence>
<proteinExistence type="predicted"/>
<reference evidence="1" key="1">
    <citation type="submission" date="2020-03" db="EMBL/GenBank/DDBJ databases">
        <title>The deep terrestrial virosphere.</title>
        <authorList>
            <person name="Holmfeldt K."/>
            <person name="Nilsson E."/>
            <person name="Simone D."/>
            <person name="Lopez-Fernandez M."/>
            <person name="Wu X."/>
            <person name="de Brujin I."/>
            <person name="Lundin D."/>
            <person name="Andersson A."/>
            <person name="Bertilsson S."/>
            <person name="Dopson M."/>
        </authorList>
    </citation>
    <scope>NUCLEOTIDE SEQUENCE</scope>
    <source>
        <strain evidence="1">MM171B01857</strain>
    </source>
</reference>
<name>A0A6M3M949_9ZZZZ</name>
<dbReference type="AlphaFoldDB" id="A0A6M3M949"/>
<sequence length="56" mass="6674">MKFNPDPVIKSAYRLSAAAKRLQETQEPGLFELIKRESTILVRRSIKLWWQLRFGR</sequence>
<gene>
    <name evidence="1" type="ORF">MM171B01857_0012</name>
</gene>
<organism evidence="1">
    <name type="scientific">viral metagenome</name>
    <dbReference type="NCBI Taxonomy" id="1070528"/>
    <lineage>
        <taxon>unclassified sequences</taxon>
        <taxon>metagenomes</taxon>
        <taxon>organismal metagenomes</taxon>
    </lineage>
</organism>